<evidence type="ECO:0000313" key="3">
    <source>
        <dbReference type="Proteomes" id="UP001632038"/>
    </source>
</evidence>
<keyword evidence="3" id="KW-1185">Reference proteome</keyword>
<protein>
    <submittedName>
        <fullName evidence="2">Uncharacterized protein</fullName>
    </submittedName>
</protein>
<feature type="region of interest" description="Disordered" evidence="1">
    <location>
        <begin position="1"/>
        <end position="36"/>
    </location>
</feature>
<comment type="caution">
    <text evidence="2">The sequence shown here is derived from an EMBL/GenBank/DDBJ whole genome shotgun (WGS) entry which is preliminary data.</text>
</comment>
<dbReference type="AlphaFoldDB" id="A0ABD3CZ30"/>
<dbReference type="Proteomes" id="UP001632038">
    <property type="component" value="Unassembled WGS sequence"/>
</dbReference>
<gene>
    <name evidence="2" type="ORF">CASFOL_021130</name>
</gene>
<dbReference type="EMBL" id="JAVIJP010000028">
    <property type="protein sequence ID" value="KAL3634076.1"/>
    <property type="molecule type" value="Genomic_DNA"/>
</dbReference>
<organism evidence="2 3">
    <name type="scientific">Castilleja foliolosa</name>
    <dbReference type="NCBI Taxonomy" id="1961234"/>
    <lineage>
        <taxon>Eukaryota</taxon>
        <taxon>Viridiplantae</taxon>
        <taxon>Streptophyta</taxon>
        <taxon>Embryophyta</taxon>
        <taxon>Tracheophyta</taxon>
        <taxon>Spermatophyta</taxon>
        <taxon>Magnoliopsida</taxon>
        <taxon>eudicotyledons</taxon>
        <taxon>Gunneridae</taxon>
        <taxon>Pentapetalae</taxon>
        <taxon>asterids</taxon>
        <taxon>lamiids</taxon>
        <taxon>Lamiales</taxon>
        <taxon>Orobanchaceae</taxon>
        <taxon>Pedicularideae</taxon>
        <taxon>Castillejinae</taxon>
        <taxon>Castilleja</taxon>
    </lineage>
</organism>
<reference evidence="3" key="1">
    <citation type="journal article" date="2024" name="IScience">
        <title>Strigolactones Initiate the Formation of Haustorium-like Structures in Castilleja.</title>
        <authorList>
            <person name="Buerger M."/>
            <person name="Peterson D."/>
            <person name="Chory J."/>
        </authorList>
    </citation>
    <scope>NUCLEOTIDE SEQUENCE [LARGE SCALE GENOMIC DNA]</scope>
</reference>
<evidence type="ECO:0000313" key="2">
    <source>
        <dbReference type="EMBL" id="KAL3634076.1"/>
    </source>
</evidence>
<sequence>MVETKGCYKIPQGVPKEHYPKKGERAKESNLRQEPK</sequence>
<name>A0ABD3CZ30_9LAMI</name>
<proteinExistence type="predicted"/>
<feature type="compositionally biased region" description="Basic and acidic residues" evidence="1">
    <location>
        <begin position="15"/>
        <end position="36"/>
    </location>
</feature>
<evidence type="ECO:0000256" key="1">
    <source>
        <dbReference type="SAM" id="MobiDB-lite"/>
    </source>
</evidence>
<accession>A0ABD3CZ30</accession>